<evidence type="ECO:0000256" key="1">
    <source>
        <dbReference type="SAM" id="MobiDB-lite"/>
    </source>
</evidence>
<sequence length="118" mass="13389">MKDPFPNHSPVLSQDVDIKPTMDPSLTRMPPSPPYIYRRAPVAAKPELPDALSSPHHERVGPSDATFEEGEKAYQNKMDELLNLRVKYLKGKIQHVKSKTALIRVELNEDESERGQDQ</sequence>
<dbReference type="EMBL" id="RSCE01000019">
    <property type="protein sequence ID" value="RSH76886.1"/>
    <property type="molecule type" value="Genomic_DNA"/>
</dbReference>
<dbReference type="RefSeq" id="XP_028472033.1">
    <property type="nucleotide sequence ID" value="XM_028619460.1"/>
</dbReference>
<dbReference type="AlphaFoldDB" id="A0A427XDG1"/>
<accession>A0A427XDG1</accession>
<comment type="caution">
    <text evidence="2">The sequence shown here is derived from an EMBL/GenBank/DDBJ whole genome shotgun (WGS) entry which is preliminary data.</text>
</comment>
<evidence type="ECO:0000313" key="2">
    <source>
        <dbReference type="EMBL" id="RSH76886.1"/>
    </source>
</evidence>
<keyword evidence="3" id="KW-1185">Reference proteome</keyword>
<protein>
    <submittedName>
        <fullName evidence="2">Uncharacterized protein</fullName>
    </submittedName>
</protein>
<proteinExistence type="predicted"/>
<name>A0A427XDG1_9TREE</name>
<dbReference type="Proteomes" id="UP000279236">
    <property type="component" value="Unassembled WGS sequence"/>
</dbReference>
<gene>
    <name evidence="2" type="ORF">EHS24_003819</name>
</gene>
<organism evidence="2 3">
    <name type="scientific">Apiotrichum porosum</name>
    <dbReference type="NCBI Taxonomy" id="105984"/>
    <lineage>
        <taxon>Eukaryota</taxon>
        <taxon>Fungi</taxon>
        <taxon>Dikarya</taxon>
        <taxon>Basidiomycota</taxon>
        <taxon>Agaricomycotina</taxon>
        <taxon>Tremellomycetes</taxon>
        <taxon>Trichosporonales</taxon>
        <taxon>Trichosporonaceae</taxon>
        <taxon>Apiotrichum</taxon>
    </lineage>
</organism>
<feature type="region of interest" description="Disordered" evidence="1">
    <location>
        <begin position="46"/>
        <end position="65"/>
    </location>
</feature>
<evidence type="ECO:0000313" key="3">
    <source>
        <dbReference type="Proteomes" id="UP000279236"/>
    </source>
</evidence>
<reference evidence="2 3" key="1">
    <citation type="submission" date="2018-11" db="EMBL/GenBank/DDBJ databases">
        <title>Genome sequence of Apiotrichum porosum DSM 27194.</title>
        <authorList>
            <person name="Aliyu H."/>
            <person name="Gorte O."/>
            <person name="Ochsenreither K."/>
        </authorList>
    </citation>
    <scope>NUCLEOTIDE SEQUENCE [LARGE SCALE GENOMIC DNA]</scope>
    <source>
        <strain evidence="2 3">DSM 27194</strain>
    </source>
</reference>
<dbReference type="GeneID" id="39588362"/>
<feature type="region of interest" description="Disordered" evidence="1">
    <location>
        <begin position="1"/>
        <end position="34"/>
    </location>
</feature>